<organism evidence="1 2">
    <name type="scientific">Araneus ventricosus</name>
    <name type="common">Orbweaver spider</name>
    <name type="synonym">Epeira ventricosa</name>
    <dbReference type="NCBI Taxonomy" id="182803"/>
    <lineage>
        <taxon>Eukaryota</taxon>
        <taxon>Metazoa</taxon>
        <taxon>Ecdysozoa</taxon>
        <taxon>Arthropoda</taxon>
        <taxon>Chelicerata</taxon>
        <taxon>Arachnida</taxon>
        <taxon>Araneae</taxon>
        <taxon>Araneomorphae</taxon>
        <taxon>Entelegynae</taxon>
        <taxon>Araneoidea</taxon>
        <taxon>Araneidae</taxon>
        <taxon>Araneus</taxon>
    </lineage>
</organism>
<accession>A0A4Y2LUI0</accession>
<name>A0A4Y2LUI0_ARAVE</name>
<evidence type="ECO:0000313" key="1">
    <source>
        <dbReference type="EMBL" id="GBN17027.1"/>
    </source>
</evidence>
<dbReference type="EMBL" id="BGPR01006215">
    <property type="protein sequence ID" value="GBN17027.1"/>
    <property type="molecule type" value="Genomic_DNA"/>
</dbReference>
<reference evidence="1 2" key="1">
    <citation type="journal article" date="2019" name="Sci. Rep.">
        <title>Orb-weaving spider Araneus ventricosus genome elucidates the spidroin gene catalogue.</title>
        <authorList>
            <person name="Kono N."/>
            <person name="Nakamura H."/>
            <person name="Ohtoshi R."/>
            <person name="Moran D.A.P."/>
            <person name="Shinohara A."/>
            <person name="Yoshida Y."/>
            <person name="Fujiwara M."/>
            <person name="Mori M."/>
            <person name="Tomita M."/>
            <person name="Arakawa K."/>
        </authorList>
    </citation>
    <scope>NUCLEOTIDE SEQUENCE [LARGE SCALE GENOMIC DNA]</scope>
</reference>
<sequence length="101" mass="11208">MLCWISHDPKTLQMDSIRVIALHIDMTSVWSILRPNYLSDGRCNSSSPEAGVLTAISGCGPTPPEGGTHYHRQRALKPLFYSPGNREPVYLTGSFSSVYLR</sequence>
<dbReference type="AlphaFoldDB" id="A0A4Y2LUI0"/>
<gene>
    <name evidence="1" type="ORF">AVEN_109522_1</name>
</gene>
<dbReference type="Proteomes" id="UP000499080">
    <property type="component" value="Unassembled WGS sequence"/>
</dbReference>
<keyword evidence="2" id="KW-1185">Reference proteome</keyword>
<evidence type="ECO:0000313" key="2">
    <source>
        <dbReference type="Proteomes" id="UP000499080"/>
    </source>
</evidence>
<proteinExistence type="predicted"/>
<comment type="caution">
    <text evidence="1">The sequence shown here is derived from an EMBL/GenBank/DDBJ whole genome shotgun (WGS) entry which is preliminary data.</text>
</comment>
<protein>
    <submittedName>
        <fullName evidence="1">Uncharacterized protein</fullName>
    </submittedName>
</protein>